<protein>
    <submittedName>
        <fullName evidence="1">Uncharacterized protein</fullName>
    </submittedName>
</protein>
<organism evidence="1">
    <name type="scientific">Arundo donax</name>
    <name type="common">Giant reed</name>
    <name type="synonym">Donax arundinaceus</name>
    <dbReference type="NCBI Taxonomy" id="35708"/>
    <lineage>
        <taxon>Eukaryota</taxon>
        <taxon>Viridiplantae</taxon>
        <taxon>Streptophyta</taxon>
        <taxon>Embryophyta</taxon>
        <taxon>Tracheophyta</taxon>
        <taxon>Spermatophyta</taxon>
        <taxon>Magnoliopsida</taxon>
        <taxon>Liliopsida</taxon>
        <taxon>Poales</taxon>
        <taxon>Poaceae</taxon>
        <taxon>PACMAD clade</taxon>
        <taxon>Arundinoideae</taxon>
        <taxon>Arundineae</taxon>
        <taxon>Arundo</taxon>
    </lineage>
</organism>
<accession>A0A0A9C472</accession>
<proteinExistence type="predicted"/>
<evidence type="ECO:0000313" key="1">
    <source>
        <dbReference type="EMBL" id="JAD71079.1"/>
    </source>
</evidence>
<reference evidence="1" key="1">
    <citation type="submission" date="2014-09" db="EMBL/GenBank/DDBJ databases">
        <authorList>
            <person name="Magalhaes I.L.F."/>
            <person name="Oliveira U."/>
            <person name="Santos F.R."/>
            <person name="Vidigal T.H.D.A."/>
            <person name="Brescovit A.D."/>
            <person name="Santos A.J."/>
        </authorList>
    </citation>
    <scope>NUCLEOTIDE SEQUENCE</scope>
    <source>
        <tissue evidence="1">Shoot tissue taken approximately 20 cm above the soil surface</tissue>
    </source>
</reference>
<dbReference type="EMBL" id="GBRH01226816">
    <property type="protein sequence ID" value="JAD71079.1"/>
    <property type="molecule type" value="Transcribed_RNA"/>
</dbReference>
<name>A0A0A9C472_ARUDO</name>
<dbReference type="AlphaFoldDB" id="A0A0A9C472"/>
<sequence>MHLLFATSWTSAKQKQNAVLQSISYHSVEHRWS</sequence>
<reference evidence="1" key="2">
    <citation type="journal article" date="2015" name="Data Brief">
        <title>Shoot transcriptome of the giant reed, Arundo donax.</title>
        <authorList>
            <person name="Barrero R.A."/>
            <person name="Guerrero F.D."/>
            <person name="Moolhuijzen P."/>
            <person name="Goolsby J.A."/>
            <person name="Tidwell J."/>
            <person name="Bellgard S.E."/>
            <person name="Bellgard M.I."/>
        </authorList>
    </citation>
    <scope>NUCLEOTIDE SEQUENCE</scope>
    <source>
        <tissue evidence="1">Shoot tissue taken approximately 20 cm above the soil surface</tissue>
    </source>
</reference>